<evidence type="ECO:0000256" key="1">
    <source>
        <dbReference type="SAM" id="Phobius"/>
    </source>
</evidence>
<proteinExistence type="predicted"/>
<accession>A0A4R6SKD1</accession>
<keyword evidence="2" id="KW-0732">Signal</keyword>
<comment type="caution">
    <text evidence="3">The sequence shown here is derived from an EMBL/GenBank/DDBJ whole genome shotgun (WGS) entry which is preliminary data.</text>
</comment>
<name>A0A4R6SKD1_LABRH</name>
<keyword evidence="1" id="KW-1133">Transmembrane helix</keyword>
<feature type="chain" id="PRO_5021017727" description="LPXTG-motif cell wall-anchored protein" evidence="2">
    <location>
        <begin position="31"/>
        <end position="278"/>
    </location>
</feature>
<keyword evidence="1" id="KW-0472">Membrane</keyword>
<dbReference type="Proteomes" id="UP000295444">
    <property type="component" value="Unassembled WGS sequence"/>
</dbReference>
<evidence type="ECO:0000256" key="2">
    <source>
        <dbReference type="SAM" id="SignalP"/>
    </source>
</evidence>
<dbReference type="EMBL" id="SNXZ01000002">
    <property type="protein sequence ID" value="TDQ01419.1"/>
    <property type="molecule type" value="Genomic_DNA"/>
</dbReference>
<protein>
    <recommendedName>
        <fullName evidence="5">LPXTG-motif cell wall-anchored protein</fullName>
    </recommendedName>
</protein>
<keyword evidence="1" id="KW-0812">Transmembrane</keyword>
<gene>
    <name evidence="3" type="ORF">EV186_1021287</name>
</gene>
<dbReference type="PROSITE" id="PS51318">
    <property type="entry name" value="TAT"/>
    <property type="match status" value="1"/>
</dbReference>
<dbReference type="AlphaFoldDB" id="A0A4R6SKD1"/>
<evidence type="ECO:0008006" key="5">
    <source>
        <dbReference type="Google" id="ProtNLM"/>
    </source>
</evidence>
<evidence type="ECO:0000313" key="3">
    <source>
        <dbReference type="EMBL" id="TDQ01419.1"/>
    </source>
</evidence>
<organism evidence="3 4">
    <name type="scientific">Labedaea rhizosphaerae</name>
    <dbReference type="NCBI Taxonomy" id="598644"/>
    <lineage>
        <taxon>Bacteria</taxon>
        <taxon>Bacillati</taxon>
        <taxon>Actinomycetota</taxon>
        <taxon>Actinomycetes</taxon>
        <taxon>Pseudonocardiales</taxon>
        <taxon>Pseudonocardiaceae</taxon>
        <taxon>Labedaea</taxon>
    </lineage>
</organism>
<reference evidence="3 4" key="1">
    <citation type="submission" date="2019-03" db="EMBL/GenBank/DDBJ databases">
        <title>Genomic Encyclopedia of Type Strains, Phase IV (KMG-IV): sequencing the most valuable type-strain genomes for metagenomic binning, comparative biology and taxonomic classification.</title>
        <authorList>
            <person name="Goeker M."/>
        </authorList>
    </citation>
    <scope>NUCLEOTIDE SEQUENCE [LARGE SCALE GENOMIC DNA]</scope>
    <source>
        <strain evidence="3 4">DSM 45361</strain>
    </source>
</reference>
<sequence length="278" mass="27932">MSKSLNRFRLAGAVLAAGAGLLLGSGLATAAPASVPSLAAPSTADVNGAHAAATTPSVQATAGRFLAGAGKAGIAPNATVTPKMGRTVAVYYLNPAFVTATSASVPVATQAFLATEATAPDGTKASVWTARQGNAWVEVNIASGDTEFVYADKANAVSGKAFYEPQIHAWYALSGDKVVALNSDATKAIGAQSVSVAEYQHIVNVRYADKMPNTPYGKNHMIGGINTEPGVAGTPRMIAAAAPAQPAGSDPTLIVVLGTVAGIGVIGGAAFYARKRHA</sequence>
<dbReference type="RefSeq" id="WP_133850002.1">
    <property type="nucleotide sequence ID" value="NZ_SNXZ01000002.1"/>
</dbReference>
<keyword evidence="4" id="KW-1185">Reference proteome</keyword>
<evidence type="ECO:0000313" key="4">
    <source>
        <dbReference type="Proteomes" id="UP000295444"/>
    </source>
</evidence>
<dbReference type="OrthoDB" id="3470164at2"/>
<dbReference type="InterPro" id="IPR006311">
    <property type="entry name" value="TAT_signal"/>
</dbReference>
<feature type="signal peptide" evidence="2">
    <location>
        <begin position="1"/>
        <end position="30"/>
    </location>
</feature>
<feature type="transmembrane region" description="Helical" evidence="1">
    <location>
        <begin position="253"/>
        <end position="273"/>
    </location>
</feature>